<accession>A0ABN2TXI8</accession>
<feature type="region of interest" description="Disordered" evidence="1">
    <location>
        <begin position="47"/>
        <end position="94"/>
    </location>
</feature>
<proteinExistence type="predicted"/>
<dbReference type="EMBL" id="BAAAQN010000009">
    <property type="protein sequence ID" value="GAA2023330.1"/>
    <property type="molecule type" value="Genomic_DNA"/>
</dbReference>
<organism evidence="2 3">
    <name type="scientific">Catenulispora yoronensis</name>
    <dbReference type="NCBI Taxonomy" id="450799"/>
    <lineage>
        <taxon>Bacteria</taxon>
        <taxon>Bacillati</taxon>
        <taxon>Actinomycetota</taxon>
        <taxon>Actinomycetes</taxon>
        <taxon>Catenulisporales</taxon>
        <taxon>Catenulisporaceae</taxon>
        <taxon>Catenulispora</taxon>
    </lineage>
</organism>
<comment type="caution">
    <text evidence="2">The sequence shown here is derived from an EMBL/GenBank/DDBJ whole genome shotgun (WGS) entry which is preliminary data.</text>
</comment>
<protein>
    <recommendedName>
        <fullName evidence="4">Secreted protein</fullName>
    </recommendedName>
</protein>
<keyword evidence="3" id="KW-1185">Reference proteome</keyword>
<feature type="compositionally biased region" description="Polar residues" evidence="1">
    <location>
        <begin position="47"/>
        <end position="59"/>
    </location>
</feature>
<dbReference type="RefSeq" id="WP_344665341.1">
    <property type="nucleotide sequence ID" value="NZ_BAAAQN010000009.1"/>
</dbReference>
<reference evidence="2 3" key="1">
    <citation type="journal article" date="2019" name="Int. J. Syst. Evol. Microbiol.">
        <title>The Global Catalogue of Microorganisms (GCM) 10K type strain sequencing project: providing services to taxonomists for standard genome sequencing and annotation.</title>
        <authorList>
            <consortium name="The Broad Institute Genomics Platform"/>
            <consortium name="The Broad Institute Genome Sequencing Center for Infectious Disease"/>
            <person name="Wu L."/>
            <person name="Ma J."/>
        </authorList>
    </citation>
    <scope>NUCLEOTIDE SEQUENCE [LARGE SCALE GENOMIC DNA]</scope>
    <source>
        <strain evidence="2 3">JCM 16014</strain>
    </source>
</reference>
<evidence type="ECO:0000313" key="2">
    <source>
        <dbReference type="EMBL" id="GAA2023330.1"/>
    </source>
</evidence>
<evidence type="ECO:0000256" key="1">
    <source>
        <dbReference type="SAM" id="MobiDB-lite"/>
    </source>
</evidence>
<sequence>MTSQQQNSPRSPARVNRSRVNPMASVALITAAALVGVGVLAVQANGSAPNKSATTTIDKQQPAQQQPTAPSTNQAGQTVTPPPDPTALPDDSGKGKRIVYSLAKSRVWLVGADDKLQMSAAAVPGTVSPTPGTYAVSKWKATAKGADGASVQYQVLWGPASANTKFAFDAIASLGGDQVPQKPAAGTTTGGVRLTQNDALAVWQFATAKGTPTQIVVVS</sequence>
<feature type="compositionally biased region" description="Low complexity" evidence="1">
    <location>
        <begin position="60"/>
        <end position="79"/>
    </location>
</feature>
<name>A0ABN2TXI8_9ACTN</name>
<evidence type="ECO:0000313" key="3">
    <source>
        <dbReference type="Proteomes" id="UP001500751"/>
    </source>
</evidence>
<gene>
    <name evidence="2" type="ORF">GCM10009839_21070</name>
</gene>
<evidence type="ECO:0008006" key="4">
    <source>
        <dbReference type="Google" id="ProtNLM"/>
    </source>
</evidence>
<dbReference type="Proteomes" id="UP001500751">
    <property type="component" value="Unassembled WGS sequence"/>
</dbReference>